<feature type="domain" description="BLUF" evidence="1">
    <location>
        <begin position="3"/>
        <end position="94"/>
    </location>
</feature>
<dbReference type="EMBL" id="BNCK01000004">
    <property type="protein sequence ID" value="GHF93645.1"/>
    <property type="molecule type" value="Genomic_DNA"/>
</dbReference>
<evidence type="ECO:0000313" key="2">
    <source>
        <dbReference type="EMBL" id="GHF93645.1"/>
    </source>
</evidence>
<evidence type="ECO:0000313" key="3">
    <source>
        <dbReference type="Proteomes" id="UP000623842"/>
    </source>
</evidence>
<dbReference type="InterPro" id="IPR036046">
    <property type="entry name" value="Acylphosphatase-like_dom_sf"/>
</dbReference>
<dbReference type="RefSeq" id="WP_189770535.1">
    <property type="nucleotide sequence ID" value="NZ_BNCK01000004.1"/>
</dbReference>
<dbReference type="Proteomes" id="UP000623842">
    <property type="component" value="Unassembled WGS sequence"/>
</dbReference>
<gene>
    <name evidence="2" type="ORF">GCM10017161_22680</name>
</gene>
<comment type="caution">
    <text evidence="2">The sequence shown here is derived from an EMBL/GenBank/DDBJ whole genome shotgun (WGS) entry which is preliminary data.</text>
</comment>
<dbReference type="InterPro" id="IPR007024">
    <property type="entry name" value="BLUF_domain"/>
</dbReference>
<reference evidence="2" key="2">
    <citation type="submission" date="2020-09" db="EMBL/GenBank/DDBJ databases">
        <authorList>
            <person name="Sun Q."/>
            <person name="Kim S."/>
        </authorList>
    </citation>
    <scope>NUCLEOTIDE SEQUENCE</scope>
    <source>
        <strain evidence="2">KCTC 42731</strain>
    </source>
</reference>
<sequence length="139" mass="16145">MELVRLVYVSKISDTFNEADIVNILETARSNNHKHGVTGLLCFNRKFFLQCLEGNRNTVNYIYNLILNDNRHQDKVMLYYQPIVQRAFSNWSMGYVPDTALTAEINLMFSDSIEFTPYEMTGESAHQLMLELKEKVNVV</sequence>
<dbReference type="SUPFAM" id="SSF54975">
    <property type="entry name" value="Acylphosphatase/BLUF domain-like"/>
    <property type="match status" value="1"/>
</dbReference>
<reference evidence="2" key="1">
    <citation type="journal article" date="2014" name="Int. J. Syst. Evol. Microbiol.">
        <title>Complete genome sequence of Corynebacterium casei LMG S-19264T (=DSM 44701T), isolated from a smear-ripened cheese.</title>
        <authorList>
            <consortium name="US DOE Joint Genome Institute (JGI-PGF)"/>
            <person name="Walter F."/>
            <person name="Albersmeier A."/>
            <person name="Kalinowski J."/>
            <person name="Ruckert C."/>
        </authorList>
    </citation>
    <scope>NUCLEOTIDE SEQUENCE</scope>
    <source>
        <strain evidence="2">KCTC 42731</strain>
    </source>
</reference>
<keyword evidence="3" id="KW-1185">Reference proteome</keyword>
<dbReference type="Pfam" id="PF04940">
    <property type="entry name" value="BLUF"/>
    <property type="match status" value="1"/>
</dbReference>
<dbReference type="AlphaFoldDB" id="A0A919EL08"/>
<protein>
    <recommendedName>
        <fullName evidence="1">BLUF domain-containing protein</fullName>
    </recommendedName>
</protein>
<dbReference type="SMART" id="SM01034">
    <property type="entry name" value="BLUF"/>
    <property type="match status" value="1"/>
</dbReference>
<name>A0A919EL08_9GAMM</name>
<dbReference type="Gene3D" id="3.30.70.100">
    <property type="match status" value="1"/>
</dbReference>
<proteinExistence type="predicted"/>
<accession>A0A919EL08</accession>
<dbReference type="PROSITE" id="PS50925">
    <property type="entry name" value="BLUF"/>
    <property type="match status" value="1"/>
</dbReference>
<organism evidence="2 3">
    <name type="scientific">Thalassotalea marina</name>
    <dbReference type="NCBI Taxonomy" id="1673741"/>
    <lineage>
        <taxon>Bacteria</taxon>
        <taxon>Pseudomonadati</taxon>
        <taxon>Pseudomonadota</taxon>
        <taxon>Gammaproteobacteria</taxon>
        <taxon>Alteromonadales</taxon>
        <taxon>Colwelliaceae</taxon>
        <taxon>Thalassotalea</taxon>
    </lineage>
</organism>
<dbReference type="GO" id="GO:0009882">
    <property type="term" value="F:blue light photoreceptor activity"/>
    <property type="evidence" value="ECO:0007669"/>
    <property type="project" value="InterPro"/>
</dbReference>
<dbReference type="GO" id="GO:0071949">
    <property type="term" value="F:FAD binding"/>
    <property type="evidence" value="ECO:0007669"/>
    <property type="project" value="InterPro"/>
</dbReference>
<evidence type="ECO:0000259" key="1">
    <source>
        <dbReference type="PROSITE" id="PS50925"/>
    </source>
</evidence>